<proteinExistence type="predicted"/>
<feature type="coiled-coil region" evidence="1">
    <location>
        <begin position="73"/>
        <end position="107"/>
    </location>
</feature>
<name>A0ABQ5CC06_9ASTR</name>
<evidence type="ECO:0000313" key="4">
    <source>
        <dbReference type="Proteomes" id="UP001151760"/>
    </source>
</evidence>
<reference evidence="3" key="2">
    <citation type="submission" date="2022-01" db="EMBL/GenBank/DDBJ databases">
        <authorList>
            <person name="Yamashiro T."/>
            <person name="Shiraishi A."/>
            <person name="Satake H."/>
            <person name="Nakayama K."/>
        </authorList>
    </citation>
    <scope>NUCLEOTIDE SEQUENCE</scope>
</reference>
<feature type="compositionally biased region" description="Polar residues" evidence="2">
    <location>
        <begin position="20"/>
        <end position="32"/>
    </location>
</feature>
<feature type="compositionally biased region" description="Basic and acidic residues" evidence="2">
    <location>
        <begin position="214"/>
        <end position="231"/>
    </location>
</feature>
<gene>
    <name evidence="3" type="ORF">Tco_0894543</name>
</gene>
<protein>
    <submittedName>
        <fullName evidence="3">Uncharacterized protein</fullName>
    </submittedName>
</protein>
<dbReference type="Proteomes" id="UP001151760">
    <property type="component" value="Unassembled WGS sequence"/>
</dbReference>
<organism evidence="3 4">
    <name type="scientific">Tanacetum coccineum</name>
    <dbReference type="NCBI Taxonomy" id="301880"/>
    <lineage>
        <taxon>Eukaryota</taxon>
        <taxon>Viridiplantae</taxon>
        <taxon>Streptophyta</taxon>
        <taxon>Embryophyta</taxon>
        <taxon>Tracheophyta</taxon>
        <taxon>Spermatophyta</taxon>
        <taxon>Magnoliopsida</taxon>
        <taxon>eudicotyledons</taxon>
        <taxon>Gunneridae</taxon>
        <taxon>Pentapetalae</taxon>
        <taxon>asterids</taxon>
        <taxon>campanulids</taxon>
        <taxon>Asterales</taxon>
        <taxon>Asteraceae</taxon>
        <taxon>Asteroideae</taxon>
        <taxon>Anthemideae</taxon>
        <taxon>Anthemidinae</taxon>
        <taxon>Tanacetum</taxon>
    </lineage>
</organism>
<comment type="caution">
    <text evidence="3">The sequence shown here is derived from an EMBL/GenBank/DDBJ whole genome shotgun (WGS) entry which is preliminary data.</text>
</comment>
<feature type="region of interest" description="Disordered" evidence="2">
    <location>
        <begin position="200"/>
        <end position="231"/>
    </location>
</feature>
<keyword evidence="4" id="KW-1185">Reference proteome</keyword>
<evidence type="ECO:0000256" key="2">
    <source>
        <dbReference type="SAM" id="MobiDB-lite"/>
    </source>
</evidence>
<sequence length="288" mass="32301">MKRTTSGGGPRRQETMGDTIAQTRSENVSKLSNDPLLARGNTLRSSEDSLKLNELMELFTNLQTRVLDLETTKTTQDNEIASLKRRVKKLEKKNKSRTHKLKRLYKERRITLTGDDEDITLVNDHIDADAKMFDVDTLTGDKVLAEHVVAAKDKKGDVIKEPSVPVSTVTTSTKDNAATTTTATILTPRKGIVFQKPGTTTTTISSQQPSQENVQDKGKGKMVEPKKPMKKKELIRPDKEIASKLQAEFDEEVRLAREKAEKEQEDNVALTEEYDDIQAKIKVDHELA</sequence>
<dbReference type="EMBL" id="BQNB010014149">
    <property type="protein sequence ID" value="GJT24606.1"/>
    <property type="molecule type" value="Genomic_DNA"/>
</dbReference>
<evidence type="ECO:0000313" key="3">
    <source>
        <dbReference type="EMBL" id="GJT24606.1"/>
    </source>
</evidence>
<feature type="compositionally biased region" description="Polar residues" evidence="2">
    <location>
        <begin position="204"/>
        <end position="213"/>
    </location>
</feature>
<feature type="coiled-coil region" evidence="1">
    <location>
        <begin position="246"/>
        <end position="280"/>
    </location>
</feature>
<evidence type="ECO:0000256" key="1">
    <source>
        <dbReference type="SAM" id="Coils"/>
    </source>
</evidence>
<accession>A0ABQ5CC06</accession>
<reference evidence="3" key="1">
    <citation type="journal article" date="2022" name="Int. J. Mol. Sci.">
        <title>Draft Genome of Tanacetum Coccineum: Genomic Comparison of Closely Related Tanacetum-Family Plants.</title>
        <authorList>
            <person name="Yamashiro T."/>
            <person name="Shiraishi A."/>
            <person name="Nakayama K."/>
            <person name="Satake H."/>
        </authorList>
    </citation>
    <scope>NUCLEOTIDE SEQUENCE</scope>
</reference>
<feature type="region of interest" description="Disordered" evidence="2">
    <location>
        <begin position="1"/>
        <end position="33"/>
    </location>
</feature>
<feature type="compositionally biased region" description="Gly residues" evidence="2">
    <location>
        <begin position="1"/>
        <end position="10"/>
    </location>
</feature>
<keyword evidence="1" id="KW-0175">Coiled coil</keyword>